<dbReference type="GO" id="GO:0140359">
    <property type="term" value="F:ABC-type transporter activity"/>
    <property type="evidence" value="ECO:0007669"/>
    <property type="project" value="InterPro"/>
</dbReference>
<keyword evidence="5" id="KW-0547">Nucleotide-binding</keyword>
<evidence type="ECO:0000256" key="6">
    <source>
        <dbReference type="ARBA" id="ARBA00022840"/>
    </source>
</evidence>
<dbReference type="InterPro" id="IPR050352">
    <property type="entry name" value="ABCG_transporters"/>
</dbReference>
<evidence type="ECO:0000256" key="10">
    <source>
        <dbReference type="SAM" id="Phobius"/>
    </source>
</evidence>
<keyword evidence="3" id="KW-0813">Transport</keyword>
<feature type="transmembrane region" description="Helical" evidence="10">
    <location>
        <begin position="562"/>
        <end position="584"/>
    </location>
</feature>
<keyword evidence="4 10" id="KW-0812">Transmembrane</keyword>
<dbReference type="CDD" id="cd03213">
    <property type="entry name" value="ABCG_EPDR"/>
    <property type="match status" value="1"/>
</dbReference>
<evidence type="ECO:0000256" key="1">
    <source>
        <dbReference type="ARBA" id="ARBA00004141"/>
    </source>
</evidence>
<comment type="similarity">
    <text evidence="2">Belongs to the ABC transporter superfamily. ABCG family. Eye pigment precursor importer (TC 3.A.1.204) subfamily.</text>
</comment>
<keyword evidence="7 10" id="KW-1133">Transmembrane helix</keyword>
<dbReference type="InterPro" id="IPR013525">
    <property type="entry name" value="ABC2_TM"/>
</dbReference>
<dbReference type="GO" id="GO:0005886">
    <property type="term" value="C:plasma membrane"/>
    <property type="evidence" value="ECO:0007669"/>
    <property type="project" value="TreeGrafter"/>
</dbReference>
<keyword evidence="8 10" id="KW-0472">Membrane</keyword>
<comment type="subcellular location">
    <subcellularLocation>
        <location evidence="1">Membrane</location>
        <topology evidence="1">Multi-pass membrane protein</topology>
    </subcellularLocation>
</comment>
<dbReference type="EMBL" id="CAJFDI010000004">
    <property type="protein sequence ID" value="CAD5226096.1"/>
    <property type="molecule type" value="Genomic_DNA"/>
</dbReference>
<dbReference type="SMR" id="A0A1I7RHT5"/>
<dbReference type="SUPFAM" id="SSF52540">
    <property type="entry name" value="P-loop containing nucleoside triphosphate hydrolases"/>
    <property type="match status" value="1"/>
</dbReference>
<dbReference type="Proteomes" id="UP000095284">
    <property type="component" value="Unplaced"/>
</dbReference>
<feature type="domain" description="ABC transporter" evidence="11">
    <location>
        <begin position="41"/>
        <end position="297"/>
    </location>
</feature>
<feature type="transmembrane region" description="Helical" evidence="10">
    <location>
        <begin position="650"/>
        <end position="672"/>
    </location>
</feature>
<evidence type="ECO:0000256" key="5">
    <source>
        <dbReference type="ARBA" id="ARBA00022741"/>
    </source>
</evidence>
<sequence>MSKEPLLSSNDDGNPSQNPESDSFLQSIEKGRTLSWNGITVRVPDLKGKKGGLLDCFKRGKKDLQYRTVLRDVYGVAKAGEMVAIMGGSGAGKTTLMNQFVNIEQKDIERSGEIRVNGQVLSASQMRRISAYVQQHDVFVGSLTVKEQLMFSARLRMGKTKSKVDRQEKVDQLIHDLNLIDCQNTVIGIPGQVKGISVGEKKRLAFACELLNDPSILFCDEPTSGLDSFMSEQVISALRKFTSETHKTVVLTIHQPSDEVFKLFDKVCFMALGQVAFFGEPSQVCKFWVSIAPGFEKLKRERQLKAAVCDLVQGEEELLCPDFHGPAEHSIRMLSKLCDDQELNDIRINYIRERFEATDVGKKLKKRAKEAGELEGDKSREIHDGHSYAASWFTQVFVLFQRSFLTTLRDPILLKVRLFQVLVTATVIGIVNWQTEVTGSTVTNLEGILYNCPRDMNFMFLFPSINVITSELPIMKREHRGGIYSVSAYYMAKSLAELPQYTALPVLYSIIVYWMSGLVRQGVKFMIFSAMNTLLAWTAISIAYAGACLFGVEDVAQTYMPIIILPLLVFGGFYINFGSIPVYFKWLSFASWFRYGFEGLQINQWSDFGEIGDCAHRSAADLLNQSGDDFCPATDGIDLLHRRDMDENNLYLDFGAMFLIMLIARTIGLVALQLRMRFLK</sequence>
<dbReference type="EMBL" id="CAJFCV020000004">
    <property type="protein sequence ID" value="CAG9115403.1"/>
    <property type="molecule type" value="Genomic_DNA"/>
</dbReference>
<keyword evidence="14" id="KW-1185">Reference proteome</keyword>
<evidence type="ECO:0000313" key="12">
    <source>
        <dbReference type="EMBL" id="CAD5226096.1"/>
    </source>
</evidence>
<dbReference type="PROSITE" id="PS00211">
    <property type="entry name" value="ABC_TRANSPORTER_1"/>
    <property type="match status" value="1"/>
</dbReference>
<evidence type="ECO:0000256" key="2">
    <source>
        <dbReference type="ARBA" id="ARBA00005814"/>
    </source>
</evidence>
<proteinExistence type="inferred from homology"/>
<evidence type="ECO:0000259" key="11">
    <source>
        <dbReference type="PROSITE" id="PS50893"/>
    </source>
</evidence>
<evidence type="ECO:0000256" key="4">
    <source>
        <dbReference type="ARBA" id="ARBA00022692"/>
    </source>
</evidence>
<name>A0A1I7RHT5_BURXY</name>
<reference evidence="12" key="2">
    <citation type="submission" date="2020-09" db="EMBL/GenBank/DDBJ databases">
        <authorList>
            <person name="Kikuchi T."/>
        </authorList>
    </citation>
    <scope>NUCLEOTIDE SEQUENCE</scope>
    <source>
        <strain evidence="12">Ka4C1</strain>
    </source>
</reference>
<dbReference type="Proteomes" id="UP000582659">
    <property type="component" value="Unassembled WGS sequence"/>
</dbReference>
<dbReference type="GO" id="GO:0005524">
    <property type="term" value="F:ATP binding"/>
    <property type="evidence" value="ECO:0007669"/>
    <property type="project" value="UniProtKB-KW"/>
</dbReference>
<feature type="region of interest" description="Disordered" evidence="9">
    <location>
        <begin position="1"/>
        <end position="23"/>
    </location>
</feature>
<dbReference type="PANTHER" id="PTHR48041">
    <property type="entry name" value="ABC TRANSPORTER G FAMILY MEMBER 28"/>
    <property type="match status" value="1"/>
</dbReference>
<dbReference type="Pfam" id="PF00005">
    <property type="entry name" value="ABC_tran"/>
    <property type="match status" value="1"/>
</dbReference>
<dbReference type="Gene3D" id="3.40.50.300">
    <property type="entry name" value="P-loop containing nucleotide triphosphate hydrolases"/>
    <property type="match status" value="1"/>
</dbReference>
<feature type="compositionally biased region" description="Polar residues" evidence="9">
    <location>
        <begin position="7"/>
        <end position="23"/>
    </location>
</feature>
<dbReference type="PANTHER" id="PTHR48041:SF104">
    <property type="entry name" value="ABC TRANSPORTER DOMAIN-CONTAINING PROTEIN"/>
    <property type="match status" value="1"/>
</dbReference>
<dbReference type="InterPro" id="IPR003593">
    <property type="entry name" value="AAA+_ATPase"/>
</dbReference>
<dbReference type="InterPro" id="IPR027417">
    <property type="entry name" value="P-loop_NTPase"/>
</dbReference>
<evidence type="ECO:0000256" key="8">
    <source>
        <dbReference type="ARBA" id="ARBA00023136"/>
    </source>
</evidence>
<dbReference type="OrthoDB" id="66620at2759"/>
<dbReference type="PROSITE" id="PS50893">
    <property type="entry name" value="ABC_TRANSPORTER_2"/>
    <property type="match status" value="1"/>
</dbReference>
<protein>
    <submittedName>
        <fullName evidence="12">(pine wood nematode) hypothetical protein</fullName>
    </submittedName>
    <submittedName>
        <fullName evidence="15">ABC transporter domain-containing protein</fullName>
    </submittedName>
</protein>
<gene>
    <name evidence="12" type="ORF">BXYJ_LOCUS8874</name>
</gene>
<dbReference type="AlphaFoldDB" id="A0A1I7RHT5"/>
<evidence type="ECO:0000256" key="3">
    <source>
        <dbReference type="ARBA" id="ARBA00022448"/>
    </source>
</evidence>
<dbReference type="InterPro" id="IPR017871">
    <property type="entry name" value="ABC_transporter-like_CS"/>
</dbReference>
<organism evidence="13 15">
    <name type="scientific">Bursaphelenchus xylophilus</name>
    <name type="common">Pinewood nematode worm</name>
    <name type="synonym">Aphelenchoides xylophilus</name>
    <dbReference type="NCBI Taxonomy" id="6326"/>
    <lineage>
        <taxon>Eukaryota</taxon>
        <taxon>Metazoa</taxon>
        <taxon>Ecdysozoa</taxon>
        <taxon>Nematoda</taxon>
        <taxon>Chromadorea</taxon>
        <taxon>Rhabditida</taxon>
        <taxon>Tylenchina</taxon>
        <taxon>Tylenchomorpha</taxon>
        <taxon>Aphelenchoidea</taxon>
        <taxon>Aphelenchoididae</taxon>
        <taxon>Bursaphelenchus</taxon>
    </lineage>
</organism>
<dbReference type="GO" id="GO:0016887">
    <property type="term" value="F:ATP hydrolysis activity"/>
    <property type="evidence" value="ECO:0007669"/>
    <property type="project" value="InterPro"/>
</dbReference>
<evidence type="ECO:0000256" key="7">
    <source>
        <dbReference type="ARBA" id="ARBA00022989"/>
    </source>
</evidence>
<dbReference type="WBParaSite" id="BXY_0026400.1">
    <property type="protein sequence ID" value="BXY_0026400.1"/>
    <property type="gene ID" value="BXY_0026400"/>
</dbReference>
<evidence type="ECO:0000313" key="13">
    <source>
        <dbReference type="Proteomes" id="UP000095284"/>
    </source>
</evidence>
<evidence type="ECO:0000313" key="14">
    <source>
        <dbReference type="Proteomes" id="UP000659654"/>
    </source>
</evidence>
<dbReference type="InterPro" id="IPR003439">
    <property type="entry name" value="ABC_transporter-like_ATP-bd"/>
</dbReference>
<evidence type="ECO:0000256" key="9">
    <source>
        <dbReference type="SAM" id="MobiDB-lite"/>
    </source>
</evidence>
<keyword evidence="6" id="KW-0067">ATP-binding</keyword>
<dbReference type="SMART" id="SM00382">
    <property type="entry name" value="AAA"/>
    <property type="match status" value="1"/>
</dbReference>
<feature type="transmembrane region" description="Helical" evidence="10">
    <location>
        <begin position="495"/>
        <end position="515"/>
    </location>
</feature>
<feature type="transmembrane region" description="Helical" evidence="10">
    <location>
        <begin position="527"/>
        <end position="550"/>
    </location>
</feature>
<reference evidence="15" key="1">
    <citation type="submission" date="2016-11" db="UniProtKB">
        <authorList>
            <consortium name="WormBaseParasite"/>
        </authorList>
    </citation>
    <scope>IDENTIFICATION</scope>
</reference>
<dbReference type="eggNOG" id="KOG0061">
    <property type="taxonomic scope" value="Eukaryota"/>
</dbReference>
<dbReference type="Pfam" id="PF01061">
    <property type="entry name" value="ABC2_membrane"/>
    <property type="match status" value="1"/>
</dbReference>
<dbReference type="Proteomes" id="UP000659654">
    <property type="component" value="Unassembled WGS sequence"/>
</dbReference>
<accession>A0A1I7RHT5</accession>
<evidence type="ECO:0000313" key="15">
    <source>
        <dbReference type="WBParaSite" id="BXY_0026400.1"/>
    </source>
</evidence>